<comment type="caution">
    <text evidence="8">The sequence shown here is derived from an EMBL/GenBank/DDBJ whole genome shotgun (WGS) entry which is preliminary data.</text>
</comment>
<dbReference type="InterPro" id="IPR051204">
    <property type="entry name" value="ABC_transp_perm/SBD"/>
</dbReference>
<proteinExistence type="inferred from homology"/>
<dbReference type="EMBL" id="SIUB01000001">
    <property type="protein sequence ID" value="TBN54733.1"/>
    <property type="molecule type" value="Genomic_DNA"/>
</dbReference>
<keyword evidence="5 6" id="KW-0472">Membrane</keyword>
<evidence type="ECO:0000256" key="6">
    <source>
        <dbReference type="RuleBase" id="RU363032"/>
    </source>
</evidence>
<dbReference type="GO" id="GO:0005886">
    <property type="term" value="C:plasma membrane"/>
    <property type="evidence" value="ECO:0007669"/>
    <property type="project" value="UniProtKB-SubCell"/>
</dbReference>
<dbReference type="InterPro" id="IPR000515">
    <property type="entry name" value="MetI-like"/>
</dbReference>
<dbReference type="CDD" id="cd06261">
    <property type="entry name" value="TM_PBP2"/>
    <property type="match status" value="1"/>
</dbReference>
<dbReference type="Proteomes" id="UP000291613">
    <property type="component" value="Unassembled WGS sequence"/>
</dbReference>
<feature type="transmembrane region" description="Helical" evidence="6">
    <location>
        <begin position="212"/>
        <end position="232"/>
    </location>
</feature>
<evidence type="ECO:0000256" key="4">
    <source>
        <dbReference type="ARBA" id="ARBA00022989"/>
    </source>
</evidence>
<dbReference type="SUPFAM" id="SSF161098">
    <property type="entry name" value="MetI-like"/>
    <property type="match status" value="1"/>
</dbReference>
<feature type="transmembrane region" description="Helical" evidence="6">
    <location>
        <begin position="118"/>
        <end position="137"/>
    </location>
</feature>
<evidence type="ECO:0000256" key="3">
    <source>
        <dbReference type="ARBA" id="ARBA00022692"/>
    </source>
</evidence>
<evidence type="ECO:0000256" key="1">
    <source>
        <dbReference type="ARBA" id="ARBA00004651"/>
    </source>
</evidence>
<keyword evidence="4 6" id="KW-1133">Transmembrane helix</keyword>
<organism evidence="8 9">
    <name type="scientific">Hansschlegelia quercus</name>
    <dbReference type="NCBI Taxonomy" id="2528245"/>
    <lineage>
        <taxon>Bacteria</taxon>
        <taxon>Pseudomonadati</taxon>
        <taxon>Pseudomonadota</taxon>
        <taxon>Alphaproteobacteria</taxon>
        <taxon>Hyphomicrobiales</taxon>
        <taxon>Methylopilaceae</taxon>
        <taxon>Hansschlegelia</taxon>
    </lineage>
</organism>
<evidence type="ECO:0000313" key="8">
    <source>
        <dbReference type="EMBL" id="TBN54733.1"/>
    </source>
</evidence>
<feature type="transmembrane region" description="Helical" evidence="6">
    <location>
        <begin position="166"/>
        <end position="192"/>
    </location>
</feature>
<evidence type="ECO:0000256" key="2">
    <source>
        <dbReference type="ARBA" id="ARBA00022448"/>
    </source>
</evidence>
<comment type="similarity">
    <text evidence="6">Belongs to the binding-protein-dependent transport system permease family.</text>
</comment>
<feature type="transmembrane region" description="Helical" evidence="6">
    <location>
        <begin position="49"/>
        <end position="75"/>
    </location>
</feature>
<evidence type="ECO:0000259" key="7">
    <source>
        <dbReference type="PROSITE" id="PS50928"/>
    </source>
</evidence>
<dbReference type="PROSITE" id="PS50928">
    <property type="entry name" value="ABC_TM1"/>
    <property type="match status" value="1"/>
</dbReference>
<dbReference type="PANTHER" id="PTHR30177">
    <property type="entry name" value="GLYCINE BETAINE/L-PROLINE TRANSPORT SYSTEM PERMEASE PROTEIN PROW"/>
    <property type="match status" value="1"/>
</dbReference>
<evidence type="ECO:0000313" key="9">
    <source>
        <dbReference type="Proteomes" id="UP000291613"/>
    </source>
</evidence>
<dbReference type="OrthoDB" id="9801163at2"/>
<keyword evidence="2 6" id="KW-0813">Transport</keyword>
<dbReference type="PANTHER" id="PTHR30177:SF32">
    <property type="entry name" value="GLYCINE BETAINE UPTAKE SYSTEM PERMEASE PROTEIN YEHW"/>
    <property type="match status" value="1"/>
</dbReference>
<keyword evidence="3 6" id="KW-0812">Transmembrane</keyword>
<sequence length="244" mass="24731">MNVAFVARVALIVSVAAFLAAPSIFEPLLRSLAPEGAPVIYRHANLAELTALHLGLTALALAASALVGVILAISVTQPWGREFLPLSRSLANAGQTFPPVAVLAIAVPAVGFGAEPTLIALIIYGILPVFENALAGLGRAPARALEAADACGMTRAQRLRKVELPLALPAILAGLRLAAISGVATATIGSAVAARTLGEVVFAGLASNNLAYVVQGAGLIAALAILISDALLAMERKAAEAFPV</sequence>
<protein>
    <submittedName>
        <fullName evidence="8">ABC transporter permease</fullName>
    </submittedName>
</protein>
<dbReference type="RefSeq" id="WP_131000986.1">
    <property type="nucleotide sequence ID" value="NZ_JBHSZR010000002.1"/>
</dbReference>
<keyword evidence="9" id="KW-1185">Reference proteome</keyword>
<dbReference type="GO" id="GO:0055085">
    <property type="term" value="P:transmembrane transport"/>
    <property type="evidence" value="ECO:0007669"/>
    <property type="project" value="InterPro"/>
</dbReference>
<feature type="domain" description="ABC transmembrane type-1" evidence="7">
    <location>
        <begin position="50"/>
        <end position="232"/>
    </location>
</feature>
<dbReference type="Gene3D" id="1.10.3720.10">
    <property type="entry name" value="MetI-like"/>
    <property type="match status" value="1"/>
</dbReference>
<evidence type="ECO:0000256" key="5">
    <source>
        <dbReference type="ARBA" id="ARBA00023136"/>
    </source>
</evidence>
<comment type="subcellular location">
    <subcellularLocation>
        <location evidence="1 6">Cell membrane</location>
        <topology evidence="1 6">Multi-pass membrane protein</topology>
    </subcellularLocation>
</comment>
<dbReference type="AlphaFoldDB" id="A0A4Q9GKB9"/>
<dbReference type="InterPro" id="IPR035906">
    <property type="entry name" value="MetI-like_sf"/>
</dbReference>
<feature type="transmembrane region" description="Helical" evidence="6">
    <location>
        <begin position="96"/>
        <end position="112"/>
    </location>
</feature>
<reference evidence="8 9" key="1">
    <citation type="submission" date="2019-02" db="EMBL/GenBank/DDBJ databases">
        <title>Hansschlegelia quercus sp. nov., a novel methylotrophic bacterium from buds of oak (Quercus robur L.).</title>
        <authorList>
            <person name="Agafonova N.V."/>
            <person name="Kaparullina E.N."/>
            <person name="Grouzdev D.S."/>
            <person name="Doronina N.V."/>
        </authorList>
    </citation>
    <scope>NUCLEOTIDE SEQUENCE [LARGE SCALE GENOMIC DNA]</scope>
    <source>
        <strain evidence="8 9">Dub</strain>
    </source>
</reference>
<accession>A0A4Q9GKB9</accession>
<gene>
    <name evidence="8" type="ORF">EYR15_00765</name>
</gene>
<name>A0A4Q9GKB9_9HYPH</name>
<dbReference type="Pfam" id="PF00528">
    <property type="entry name" value="BPD_transp_1"/>
    <property type="match status" value="1"/>
</dbReference>